<dbReference type="Proteomes" id="UP000057737">
    <property type="component" value="Unassembled WGS sequence"/>
</dbReference>
<evidence type="ECO:0008006" key="3">
    <source>
        <dbReference type="Google" id="ProtNLM"/>
    </source>
</evidence>
<protein>
    <recommendedName>
        <fullName evidence="3">Transcriptional regulator</fullName>
    </recommendedName>
</protein>
<evidence type="ECO:0000313" key="2">
    <source>
        <dbReference type="Proteomes" id="UP000057737"/>
    </source>
</evidence>
<dbReference type="RefSeq" id="WP_066512086.1">
    <property type="nucleotide sequence ID" value="NZ_LNCU01000098.1"/>
</dbReference>
<comment type="caution">
    <text evidence="1">The sequence shown here is derived from an EMBL/GenBank/DDBJ whole genome shotgun (WGS) entry which is preliminary data.</text>
</comment>
<gene>
    <name evidence="1" type="ORF">AS156_15185</name>
</gene>
<proteinExistence type="predicted"/>
<sequence length="87" mass="9538">MGLSEKVSRLTLAQQRALEAVEAGLVVRKYRSQLGGMLVCPDVRPKTLWSLLRDELICDGDENAHGECIMALTPTGQRELGRVGSNE</sequence>
<name>A0A109JJE7_9BRAD</name>
<dbReference type="EMBL" id="LNCU01000098">
    <property type="protein sequence ID" value="KWV49870.1"/>
    <property type="molecule type" value="Genomic_DNA"/>
</dbReference>
<keyword evidence="2" id="KW-1185">Reference proteome</keyword>
<organism evidence="1 2">
    <name type="scientific">Bradyrhizobium macuxiense</name>
    <dbReference type="NCBI Taxonomy" id="1755647"/>
    <lineage>
        <taxon>Bacteria</taxon>
        <taxon>Pseudomonadati</taxon>
        <taxon>Pseudomonadota</taxon>
        <taxon>Alphaproteobacteria</taxon>
        <taxon>Hyphomicrobiales</taxon>
        <taxon>Nitrobacteraceae</taxon>
        <taxon>Bradyrhizobium</taxon>
    </lineage>
</organism>
<evidence type="ECO:0000313" key="1">
    <source>
        <dbReference type="EMBL" id="KWV49870.1"/>
    </source>
</evidence>
<dbReference type="AlphaFoldDB" id="A0A109JJE7"/>
<accession>A0A109JJE7</accession>
<reference evidence="1 2" key="1">
    <citation type="submission" date="2015-11" db="EMBL/GenBank/DDBJ databases">
        <title>Draft Genome Sequence of the Strain BR 10303 (Bradyrhizobium sp.) isolated from nodules of Centrolobium paraense.</title>
        <authorList>
            <person name="Zelli J.E."/>
            <person name="Simoes-Araujo J.L."/>
            <person name="Barauna A.C."/>
            <person name="Silva K."/>
        </authorList>
    </citation>
    <scope>NUCLEOTIDE SEQUENCE [LARGE SCALE GENOMIC DNA]</scope>
    <source>
        <strain evidence="1 2">BR 10303</strain>
    </source>
</reference>